<feature type="chain" id="PRO_5042619618" evidence="2">
    <location>
        <begin position="19"/>
        <end position="248"/>
    </location>
</feature>
<dbReference type="Proteomes" id="UP001224890">
    <property type="component" value="Unassembled WGS sequence"/>
</dbReference>
<evidence type="ECO:0000256" key="1">
    <source>
        <dbReference type="SAM" id="MobiDB-lite"/>
    </source>
</evidence>
<evidence type="ECO:0000313" key="4">
    <source>
        <dbReference type="Proteomes" id="UP001224890"/>
    </source>
</evidence>
<organism evidence="3 4">
    <name type="scientific">Colletotrichum godetiae</name>
    <dbReference type="NCBI Taxonomy" id="1209918"/>
    <lineage>
        <taxon>Eukaryota</taxon>
        <taxon>Fungi</taxon>
        <taxon>Dikarya</taxon>
        <taxon>Ascomycota</taxon>
        <taxon>Pezizomycotina</taxon>
        <taxon>Sordariomycetes</taxon>
        <taxon>Hypocreomycetidae</taxon>
        <taxon>Glomerellales</taxon>
        <taxon>Glomerellaceae</taxon>
        <taxon>Colletotrichum</taxon>
        <taxon>Colletotrichum acutatum species complex</taxon>
    </lineage>
</organism>
<keyword evidence="2" id="KW-0732">Signal</keyword>
<reference evidence="3" key="1">
    <citation type="submission" date="2021-06" db="EMBL/GenBank/DDBJ databases">
        <title>Comparative genomics, transcriptomics and evolutionary studies reveal genomic signatures of adaptation to plant cell wall in hemibiotrophic fungi.</title>
        <authorList>
            <consortium name="DOE Joint Genome Institute"/>
            <person name="Baroncelli R."/>
            <person name="Diaz J.F."/>
            <person name="Benocci T."/>
            <person name="Peng M."/>
            <person name="Battaglia E."/>
            <person name="Haridas S."/>
            <person name="Andreopoulos W."/>
            <person name="Labutti K."/>
            <person name="Pangilinan J."/>
            <person name="Floch G.L."/>
            <person name="Makela M.R."/>
            <person name="Henrissat B."/>
            <person name="Grigoriev I.V."/>
            <person name="Crouch J.A."/>
            <person name="De Vries R.P."/>
            <person name="Sukno S.A."/>
            <person name="Thon M.R."/>
        </authorList>
    </citation>
    <scope>NUCLEOTIDE SEQUENCE</scope>
    <source>
        <strain evidence="3">CBS 193.32</strain>
    </source>
</reference>
<feature type="signal peptide" evidence="2">
    <location>
        <begin position="1"/>
        <end position="18"/>
    </location>
</feature>
<keyword evidence="4" id="KW-1185">Reference proteome</keyword>
<dbReference type="AlphaFoldDB" id="A0AAJ0AB30"/>
<evidence type="ECO:0000313" key="3">
    <source>
        <dbReference type="EMBL" id="KAK1659847.1"/>
    </source>
</evidence>
<feature type="compositionally biased region" description="Polar residues" evidence="1">
    <location>
        <begin position="76"/>
        <end position="86"/>
    </location>
</feature>
<feature type="region of interest" description="Disordered" evidence="1">
    <location>
        <begin position="63"/>
        <end position="92"/>
    </location>
</feature>
<name>A0AAJ0AB30_9PEZI</name>
<gene>
    <name evidence="3" type="ORF">BDP55DRAFT_327676</name>
</gene>
<sequence>MPCNGCTVSVSLVTVTAAALIRTRKTPRQRRIRTSPSLTDSLFTPGSRASLPSLSLITGLRSALPRSGQPGAKQVEFSSSGATPSPSDRHRPRLRGHEYWIMRLRMREKATTRCRLRNKLTAWHCIPHLPLSLFNLIDMILHVSFPDSPSPRRPRSHDATCAPRCQVPVTLCLVRPPPPFILHKIFSCLSAVPRQPSHRLQALVPWTSRVLKEVQPGLPPRHKCQVFSDERWPRKLTFVRPQRGTHQT</sequence>
<accession>A0AAJ0AB30</accession>
<dbReference type="RefSeq" id="XP_060424611.1">
    <property type="nucleotide sequence ID" value="XM_060566822.1"/>
</dbReference>
<proteinExistence type="predicted"/>
<protein>
    <submittedName>
        <fullName evidence="3">Uncharacterized protein</fullName>
    </submittedName>
</protein>
<dbReference type="GeneID" id="85451348"/>
<comment type="caution">
    <text evidence="3">The sequence shown here is derived from an EMBL/GenBank/DDBJ whole genome shotgun (WGS) entry which is preliminary data.</text>
</comment>
<evidence type="ECO:0000256" key="2">
    <source>
        <dbReference type="SAM" id="SignalP"/>
    </source>
</evidence>
<dbReference type="EMBL" id="JAHMHR010000055">
    <property type="protein sequence ID" value="KAK1659847.1"/>
    <property type="molecule type" value="Genomic_DNA"/>
</dbReference>